<evidence type="ECO:0000256" key="1">
    <source>
        <dbReference type="SAM" id="MobiDB-lite"/>
    </source>
</evidence>
<reference evidence="3" key="1">
    <citation type="submission" date="2025-08" db="UniProtKB">
        <authorList>
            <consortium name="RefSeq"/>
        </authorList>
    </citation>
    <scope>IDENTIFICATION</scope>
    <source>
        <tissue evidence="3">Blood</tissue>
    </source>
</reference>
<accession>A0A6J2DP53</accession>
<feature type="region of interest" description="Disordered" evidence="1">
    <location>
        <begin position="1"/>
        <end position="41"/>
    </location>
</feature>
<dbReference type="AlphaFoldDB" id="A0A6J2DP53"/>
<organism evidence="2 3">
    <name type="scientific">Zalophus californianus</name>
    <name type="common">California sealion</name>
    <dbReference type="NCBI Taxonomy" id="9704"/>
    <lineage>
        <taxon>Eukaryota</taxon>
        <taxon>Metazoa</taxon>
        <taxon>Chordata</taxon>
        <taxon>Craniata</taxon>
        <taxon>Vertebrata</taxon>
        <taxon>Euteleostomi</taxon>
        <taxon>Mammalia</taxon>
        <taxon>Eutheria</taxon>
        <taxon>Laurasiatheria</taxon>
        <taxon>Carnivora</taxon>
        <taxon>Caniformia</taxon>
        <taxon>Pinnipedia</taxon>
        <taxon>Otariidae</taxon>
        <taxon>Zalophus</taxon>
    </lineage>
</organism>
<dbReference type="OrthoDB" id="10538475at2759"/>
<proteinExistence type="predicted"/>
<name>A0A6J2DP53_ZALCA</name>
<dbReference type="KEGG" id="zca:113926883"/>
<dbReference type="RefSeq" id="XP_027458074.1">
    <property type="nucleotide sequence ID" value="XM_027602273.1"/>
</dbReference>
<feature type="region of interest" description="Disordered" evidence="1">
    <location>
        <begin position="108"/>
        <end position="147"/>
    </location>
</feature>
<feature type="compositionally biased region" description="Low complexity" evidence="1">
    <location>
        <begin position="128"/>
        <end position="138"/>
    </location>
</feature>
<keyword evidence="2" id="KW-1185">Reference proteome</keyword>
<protein>
    <submittedName>
        <fullName evidence="3">Uncharacterized protein LOC113926883</fullName>
    </submittedName>
</protein>
<evidence type="ECO:0000313" key="2">
    <source>
        <dbReference type="Proteomes" id="UP000515165"/>
    </source>
</evidence>
<dbReference type="Proteomes" id="UP000515165">
    <property type="component" value="Chromosome 4"/>
</dbReference>
<feature type="compositionally biased region" description="Low complexity" evidence="1">
    <location>
        <begin position="8"/>
        <end position="18"/>
    </location>
</feature>
<gene>
    <name evidence="3" type="primary">LOC113926883</name>
</gene>
<dbReference type="GeneID" id="113926883"/>
<evidence type="ECO:0000313" key="3">
    <source>
        <dbReference type="RefSeq" id="XP_027458074.1"/>
    </source>
</evidence>
<sequence>MPPRALRRAAAAAPLRLRAPPPRSAGLKPRPARARHWASLPGVSRADRADWSLGLHSRPPYRPRTYSRPGGAAATWGVARGWHWDRTPSRPGCVGPAYPRRRRLGARQVPHSTRTEFPPVSCPGGQEAAAGIAGSGRRSGSEKQLSPALLPPQCRCRRAGIPAVSAAASGRRRGSRLGSGAAALLGRLASRGFQPAPSSPLRASLAGLVFPSSPSRPSVATPPTYARPALASCLMRVPLLLGSADQLCIELEDVEGGGEGEQEDETLVSPEDWVSYLARRSKTPTTDSWLTWDRWSDMSCVVPGTMFGPIQGCCKEADFGSVQGRTSQQLLIF</sequence>